<evidence type="ECO:0000256" key="2">
    <source>
        <dbReference type="ARBA" id="ARBA00012438"/>
    </source>
</evidence>
<feature type="transmembrane region" description="Helical" evidence="6">
    <location>
        <begin position="12"/>
        <end position="30"/>
    </location>
</feature>
<feature type="transmembrane region" description="Helical" evidence="6">
    <location>
        <begin position="61"/>
        <end position="84"/>
    </location>
</feature>
<dbReference type="EMBL" id="LZDD01000003">
    <property type="protein sequence ID" value="OJF71325.1"/>
    <property type="molecule type" value="Genomic_DNA"/>
</dbReference>
<keyword evidence="9" id="KW-1185">Reference proteome</keyword>
<keyword evidence="6" id="KW-1133">Transmembrane helix</keyword>
<evidence type="ECO:0000256" key="5">
    <source>
        <dbReference type="ARBA" id="ARBA00023012"/>
    </source>
</evidence>
<dbReference type="Gene3D" id="3.30.565.10">
    <property type="entry name" value="Histidine kinase-like ATPase, C-terminal domain"/>
    <property type="match status" value="1"/>
</dbReference>
<keyword evidence="3" id="KW-0808">Transferase</keyword>
<dbReference type="Pfam" id="PF07730">
    <property type="entry name" value="HisKA_3"/>
    <property type="match status" value="1"/>
</dbReference>
<organism evidence="8 9">
    <name type="scientific">Streptococcus bovimastitidis</name>
    <dbReference type="NCBI Taxonomy" id="1856638"/>
    <lineage>
        <taxon>Bacteria</taxon>
        <taxon>Bacillati</taxon>
        <taxon>Bacillota</taxon>
        <taxon>Bacilli</taxon>
        <taxon>Lactobacillales</taxon>
        <taxon>Streptococcaceae</taxon>
        <taxon>Streptococcus</taxon>
    </lineage>
</organism>
<evidence type="ECO:0000259" key="7">
    <source>
        <dbReference type="Pfam" id="PF07730"/>
    </source>
</evidence>
<keyword evidence="5" id="KW-0902">Two-component regulatory system</keyword>
<dbReference type="OrthoDB" id="9797605at2"/>
<dbReference type="InterPro" id="IPR050482">
    <property type="entry name" value="Sensor_HK_TwoCompSys"/>
</dbReference>
<evidence type="ECO:0000256" key="1">
    <source>
        <dbReference type="ARBA" id="ARBA00000085"/>
    </source>
</evidence>
<comment type="caution">
    <text evidence="8">The sequence shown here is derived from an EMBL/GenBank/DDBJ whole genome shotgun (WGS) entry which is preliminary data.</text>
</comment>
<reference evidence="9" key="1">
    <citation type="submission" date="2016-06" db="EMBL/GenBank/DDBJ databases">
        <authorList>
            <person name="de Vries S.P.W."/>
            <person name="Hadjirin N.F."/>
            <person name="Lay E.M."/>
            <person name="Zadoks R.N."/>
            <person name="Peacock S.J."/>
            <person name="Parkhill J."/>
            <person name="Grant A.J."/>
            <person name="Mcdougall S."/>
            <person name="Holmes M.A."/>
        </authorList>
    </citation>
    <scope>NUCLEOTIDE SEQUENCE [LARGE SCALE GENOMIC DNA]</scope>
    <source>
        <strain evidence="9">NZ1587</strain>
    </source>
</reference>
<feature type="transmembrane region" description="Helical" evidence="6">
    <location>
        <begin position="104"/>
        <end position="122"/>
    </location>
</feature>
<sequence length="361" mass="41960">MTFKWHWQHPLYYIPLVFMVFPFGGIYFFGYPVWTLPFSLLFLLAYLIIVHEEISWLTNFLWIYMLLYITFMTLTVNSGMIWFYFYLNNLSVYRLQDEFKSFRFISYVLSTIFVILYVFIRVHDITVQTFTLLIPVLNFAMLIFWTLDRKRDEAKELLMEKNKSINLLLAENERNRIGQDLHDTLGHVFVMLTVKADLIQTLLDHGEIAKAQKEVADLQKITKNATSDVRQMVESLKDHNISEELVVISNMLELAGVDLQVKGAEVAAAFPLPIQSKLSMIIRELINNLMKHSQAKTCQLAFGQTKLDYLLNYQDDGIGFSNLTGQELHSIKDRLVPLRGELVISSAKNPTQICIRIPVKE</sequence>
<evidence type="ECO:0000313" key="9">
    <source>
        <dbReference type="Proteomes" id="UP000182015"/>
    </source>
</evidence>
<dbReference type="InterPro" id="IPR036890">
    <property type="entry name" value="HATPase_C_sf"/>
</dbReference>
<protein>
    <recommendedName>
        <fullName evidence="2">histidine kinase</fullName>
        <ecNumber evidence="2">2.7.13.3</ecNumber>
    </recommendedName>
</protein>
<dbReference type="GO" id="GO:0016020">
    <property type="term" value="C:membrane"/>
    <property type="evidence" value="ECO:0007669"/>
    <property type="project" value="InterPro"/>
</dbReference>
<dbReference type="PANTHER" id="PTHR24421">
    <property type="entry name" value="NITRATE/NITRITE SENSOR PROTEIN NARX-RELATED"/>
    <property type="match status" value="1"/>
</dbReference>
<dbReference type="SUPFAM" id="SSF55874">
    <property type="entry name" value="ATPase domain of HSP90 chaperone/DNA topoisomerase II/histidine kinase"/>
    <property type="match status" value="1"/>
</dbReference>
<dbReference type="STRING" id="1856638.A9Q68_09010"/>
<proteinExistence type="predicted"/>
<evidence type="ECO:0000313" key="8">
    <source>
        <dbReference type="EMBL" id="OJF71325.1"/>
    </source>
</evidence>
<name>A0A1L8MKW5_9STRE</name>
<evidence type="ECO:0000256" key="3">
    <source>
        <dbReference type="ARBA" id="ARBA00022679"/>
    </source>
</evidence>
<feature type="domain" description="Signal transduction histidine kinase subgroup 3 dimerisation and phosphoacceptor" evidence="7">
    <location>
        <begin position="173"/>
        <end position="238"/>
    </location>
</feature>
<keyword evidence="6" id="KW-0472">Membrane</keyword>
<dbReference type="PANTHER" id="PTHR24421:SF63">
    <property type="entry name" value="SENSOR HISTIDINE KINASE DESK"/>
    <property type="match status" value="1"/>
</dbReference>
<keyword evidence="4 8" id="KW-0418">Kinase</keyword>
<gene>
    <name evidence="8" type="ORF">A9Q68_09010</name>
</gene>
<dbReference type="Gene3D" id="1.20.5.1930">
    <property type="match status" value="1"/>
</dbReference>
<evidence type="ECO:0000256" key="6">
    <source>
        <dbReference type="SAM" id="Phobius"/>
    </source>
</evidence>
<dbReference type="EC" id="2.7.13.3" evidence="2"/>
<dbReference type="AlphaFoldDB" id="A0A1L8MKW5"/>
<dbReference type="GO" id="GO:0000155">
    <property type="term" value="F:phosphorelay sensor kinase activity"/>
    <property type="evidence" value="ECO:0007669"/>
    <property type="project" value="InterPro"/>
</dbReference>
<accession>A0A1L8MKW5</accession>
<dbReference type="GO" id="GO:0046983">
    <property type="term" value="F:protein dimerization activity"/>
    <property type="evidence" value="ECO:0007669"/>
    <property type="project" value="InterPro"/>
</dbReference>
<keyword evidence="6" id="KW-0812">Transmembrane</keyword>
<feature type="transmembrane region" description="Helical" evidence="6">
    <location>
        <begin position="36"/>
        <end position="54"/>
    </location>
</feature>
<dbReference type="Proteomes" id="UP000182015">
    <property type="component" value="Unassembled WGS sequence"/>
</dbReference>
<evidence type="ECO:0000256" key="4">
    <source>
        <dbReference type="ARBA" id="ARBA00022777"/>
    </source>
</evidence>
<feature type="transmembrane region" description="Helical" evidence="6">
    <location>
        <begin position="129"/>
        <end position="147"/>
    </location>
</feature>
<comment type="catalytic activity">
    <reaction evidence="1">
        <text>ATP + protein L-histidine = ADP + protein N-phospho-L-histidine.</text>
        <dbReference type="EC" id="2.7.13.3"/>
    </reaction>
</comment>
<dbReference type="InterPro" id="IPR011712">
    <property type="entry name" value="Sig_transdc_His_kin_sub3_dim/P"/>
</dbReference>